<dbReference type="EMBL" id="CP002401">
    <property type="protein sequence ID" value="AEP35231.1"/>
    <property type="molecule type" value="Genomic_DNA"/>
</dbReference>
<protein>
    <submittedName>
        <fullName evidence="4">Arginine-binding protein</fullName>
    </submittedName>
</protein>
<dbReference type="InterPro" id="IPR037297">
    <property type="entry name" value="ArtJ_PBP2"/>
</dbReference>
<feature type="signal peptide" evidence="2">
    <location>
        <begin position="1"/>
        <end position="24"/>
    </location>
</feature>
<dbReference type="PATRIC" id="fig|580047.4.peg.422"/>
<dbReference type="KEGG" id="cra:CTO_0415"/>
<evidence type="ECO:0000259" key="3">
    <source>
        <dbReference type="SMART" id="SM00062"/>
    </source>
</evidence>
<dbReference type="InterPro" id="IPR001638">
    <property type="entry name" value="Solute-binding_3/MltF_N"/>
</dbReference>
<name>G4NMW7_CHLT4</name>
<dbReference type="Proteomes" id="UP000009287">
    <property type="component" value="Chromosome"/>
</dbReference>
<feature type="domain" description="Solute-binding protein family 3/N-terminal" evidence="3">
    <location>
        <begin position="37"/>
        <end position="259"/>
    </location>
</feature>
<feature type="chain" id="PRO_5003467078" evidence="2">
    <location>
        <begin position="25"/>
        <end position="259"/>
    </location>
</feature>
<dbReference type="PANTHER" id="PTHR35936">
    <property type="entry name" value="MEMBRANE-BOUND LYTIC MUREIN TRANSGLYCOSYLASE F"/>
    <property type="match status" value="1"/>
</dbReference>
<evidence type="ECO:0000256" key="2">
    <source>
        <dbReference type="SAM" id="SignalP"/>
    </source>
</evidence>
<dbReference type="SUPFAM" id="SSF53850">
    <property type="entry name" value="Periplasmic binding protein-like II"/>
    <property type="match status" value="1"/>
</dbReference>
<dbReference type="AlphaFoldDB" id="G4NMW7"/>
<dbReference type="SMART" id="SM00062">
    <property type="entry name" value="PBPb"/>
    <property type="match status" value="1"/>
</dbReference>
<evidence type="ECO:0000313" key="5">
    <source>
        <dbReference type="Proteomes" id="UP000009287"/>
    </source>
</evidence>
<dbReference type="Gene3D" id="3.40.190.10">
    <property type="entry name" value="Periplasmic binding protein-like II"/>
    <property type="match status" value="2"/>
</dbReference>
<proteinExistence type="predicted"/>
<sequence>MSMCIKRKKTWIAFLAVVCSFCLTGCLKEGGDSNSEKFIVGTNATYPPFEFVDKRGEVVGFDIDLAREISNKLGKTLDVREFSFDALILNLKQHRIDAVITGMSITPSRLKEILMIPYYGEEIKHLVLVFKGENKHPLPLTQYRSVAVQTGTYQEAYLQFLSEVHIRSFDSTLEVLMEVMHGKSPVAVLEPSIAQVVLKDFPALSTATIDLPEDQWVLGYGIGVASDRPALALEIEAAVQEIRKEGVLAELEQKWGLNN</sequence>
<keyword evidence="1 2" id="KW-0732">Signal</keyword>
<organism evidence="4 5">
    <name type="scientific">Chlamydia trachomatis serovar A (strain A2497)</name>
    <dbReference type="NCBI Taxonomy" id="580047"/>
    <lineage>
        <taxon>Bacteria</taxon>
        <taxon>Pseudomonadati</taxon>
        <taxon>Chlamydiota</taxon>
        <taxon>Chlamydiia</taxon>
        <taxon>Chlamydiales</taxon>
        <taxon>Chlamydiaceae</taxon>
        <taxon>Chlamydia/Chlamydophila group</taxon>
        <taxon>Chlamydia</taxon>
    </lineage>
</organism>
<dbReference type="CDD" id="cd00999">
    <property type="entry name" value="PBP2_ArtJ"/>
    <property type="match status" value="1"/>
</dbReference>
<evidence type="ECO:0000256" key="1">
    <source>
        <dbReference type="ARBA" id="ARBA00022729"/>
    </source>
</evidence>
<dbReference type="PANTHER" id="PTHR35936:SF17">
    <property type="entry name" value="ARGININE-BINDING EXTRACELLULAR PROTEIN ARTP"/>
    <property type="match status" value="1"/>
</dbReference>
<reference evidence="4 5" key="1">
    <citation type="journal article" date="2011" name="J. Exp. Med.">
        <title>A live-attenuated chlamydial vaccine protects against trachoma in nonhuman primates.</title>
        <authorList>
            <person name="Kari L."/>
            <person name="Whitmire W.M."/>
            <person name="Olivares-Zavaleta N."/>
            <person name="Goheen M.M."/>
            <person name="Taylor L.D."/>
            <person name="Carlson J.H."/>
            <person name="Sturdevant G.L."/>
            <person name="Lu C."/>
            <person name="Bakios L.E."/>
            <person name="Randall L.B."/>
            <person name="Parnell M.J."/>
            <person name="Zhong G."/>
            <person name="Caldwell H.D."/>
        </authorList>
    </citation>
    <scope>NUCLEOTIDE SEQUENCE [LARGE SCALE GENOMIC DNA]</scope>
    <source>
        <strain evidence="4 5">A2497</strain>
    </source>
</reference>
<dbReference type="Pfam" id="PF00497">
    <property type="entry name" value="SBP_bac_3"/>
    <property type="match status" value="1"/>
</dbReference>
<evidence type="ECO:0000313" key="4">
    <source>
        <dbReference type="EMBL" id="AEP35231.1"/>
    </source>
</evidence>
<gene>
    <name evidence="4" type="ordered locus">CTO_0415</name>
</gene>
<accession>G4NMW7</accession>